<dbReference type="OrthoDB" id="5197715at2"/>
<feature type="compositionally biased region" description="Polar residues" evidence="1">
    <location>
        <begin position="36"/>
        <end position="51"/>
    </location>
</feature>
<accession>A0A4V3Z7P4</accession>
<reference evidence="2 3" key="1">
    <citation type="submission" date="2019-04" db="EMBL/GenBank/DDBJ databases">
        <title>Draft genome sequences for three unisolated Alnus-infective Frankia Sp+ strains, AgTrS, AiOr and AvVan, the first sequenced Frankia strains able to sporulate in-planta.</title>
        <authorList>
            <person name="Bethencourt L."/>
            <person name="Vautrin F."/>
            <person name="Taib N."/>
            <person name="Dubost A."/>
            <person name="Castro-Garcia L."/>
            <person name="Imbaud O."/>
            <person name="Abrouk D."/>
            <person name="Fournier P."/>
            <person name="Briolay J."/>
            <person name="Nguyen A."/>
            <person name="Normand P."/>
            <person name="Fernandez M.P."/>
            <person name="Brochier-Armanet C."/>
            <person name="Herrera-Belaroussi A."/>
        </authorList>
    </citation>
    <scope>NUCLEOTIDE SEQUENCE [LARGE SCALE GENOMIC DNA]</scope>
    <source>
        <strain evidence="2 3">AvVan</strain>
    </source>
</reference>
<feature type="region of interest" description="Disordered" evidence="1">
    <location>
        <begin position="1"/>
        <end position="53"/>
    </location>
</feature>
<evidence type="ECO:0000313" key="2">
    <source>
        <dbReference type="EMBL" id="THJ74939.1"/>
    </source>
</evidence>
<proteinExistence type="predicted"/>
<feature type="compositionally biased region" description="Polar residues" evidence="1">
    <location>
        <begin position="1"/>
        <end position="12"/>
    </location>
</feature>
<name>A0A4V3Z7P4_9ACTN</name>
<dbReference type="Proteomes" id="UP000305282">
    <property type="component" value="Unassembled WGS sequence"/>
</dbReference>
<sequence>MARNIASGNDNVPVQVGRVLGRSRSAQDDATPPPASTGQDDAPTTNTNIRSGNARVGRQADVIDGGLTICL</sequence>
<protein>
    <submittedName>
        <fullName evidence="2">Uncharacterized protein</fullName>
    </submittedName>
</protein>
<dbReference type="AlphaFoldDB" id="A0A4V3Z7P4"/>
<evidence type="ECO:0000256" key="1">
    <source>
        <dbReference type="SAM" id="MobiDB-lite"/>
    </source>
</evidence>
<comment type="caution">
    <text evidence="2">The sequence shown here is derived from an EMBL/GenBank/DDBJ whole genome shotgun (WGS) entry which is preliminary data.</text>
</comment>
<evidence type="ECO:0000313" key="3">
    <source>
        <dbReference type="Proteomes" id="UP000305282"/>
    </source>
</evidence>
<keyword evidence="3" id="KW-1185">Reference proteome</keyword>
<dbReference type="RefSeq" id="WP_136447689.1">
    <property type="nucleotide sequence ID" value="NZ_SSXH01000150.1"/>
</dbReference>
<gene>
    <name evidence="2" type="ORF">E7Y31_08460</name>
</gene>
<organism evidence="2 3">
    <name type="scientific">Candidatus Frankia alpina</name>
    <dbReference type="NCBI Taxonomy" id="2699483"/>
    <lineage>
        <taxon>Bacteria</taxon>
        <taxon>Bacillati</taxon>
        <taxon>Actinomycetota</taxon>
        <taxon>Actinomycetes</taxon>
        <taxon>Frankiales</taxon>
        <taxon>Frankiaceae</taxon>
        <taxon>Frankia</taxon>
    </lineage>
</organism>
<dbReference type="EMBL" id="SSXH01000150">
    <property type="protein sequence ID" value="THJ74939.1"/>
    <property type="molecule type" value="Genomic_DNA"/>
</dbReference>